<evidence type="ECO:0000256" key="5">
    <source>
        <dbReference type="RuleBase" id="RU000687"/>
    </source>
</evidence>
<organism evidence="8 9">
    <name type="scientific">Mesorhabditis belari</name>
    <dbReference type="NCBI Taxonomy" id="2138241"/>
    <lineage>
        <taxon>Eukaryota</taxon>
        <taxon>Metazoa</taxon>
        <taxon>Ecdysozoa</taxon>
        <taxon>Nematoda</taxon>
        <taxon>Chromadorea</taxon>
        <taxon>Rhabditida</taxon>
        <taxon>Rhabditina</taxon>
        <taxon>Rhabditomorpha</taxon>
        <taxon>Rhabditoidea</taxon>
        <taxon>Rhabditidae</taxon>
        <taxon>Mesorhabditinae</taxon>
        <taxon>Mesorhabditis</taxon>
    </lineage>
</organism>
<name>A0AAF3EV70_9BILA</name>
<dbReference type="WBParaSite" id="MBELARI_LOCUS17486">
    <property type="protein sequence ID" value="MBELARI_LOCUS17486"/>
    <property type="gene ID" value="MBELARI_LOCUS17486"/>
</dbReference>
<feature type="chain" id="PRO_5041774908" evidence="5">
    <location>
        <begin position="17"/>
        <end position="401"/>
    </location>
</feature>
<accession>A0AAF3EV70</accession>
<dbReference type="AlphaFoldDB" id="A0AAF3EV70"/>
<dbReference type="InterPro" id="IPR006202">
    <property type="entry name" value="Neur_chan_lig-bd"/>
</dbReference>
<dbReference type="SUPFAM" id="SSF63712">
    <property type="entry name" value="Nicotinic receptor ligand binding domain-like"/>
    <property type="match status" value="1"/>
</dbReference>
<sequence>MIVSIVLHLFIGLTFAQFDYTENGEPKEYSDYMNDATAIYQEIFNKRNYNKFLAPIYGKMTDDLMASNVSRLNVNMILRYLKVFNLDAESQILSLCWELELSWRDPRLAWNPKKFNNTGILFVTTDSIWTPDNQIGNAKSMDSVHPDSLRTIMLLSNGTVTLPMVYYSEVACPVNITKFPFDNQTCAIPIAALALDIKYSTMTGSVDNFNILQPGNGEWEVTNVDMVPYQIVSGSTLTLLSPIVCLKRVPNYYVYVIALPCFILTLLAIVGMFWSPLIKKEQLTRLSIGLTSLVSMTVLMDMLSGAIPKTSVFPLLGIYVVLCVGITSLACVTVVFQCIPNPKKKTQEEILREKKEDELRTKTQRFLHRLKEQLLQRHVFAQFFFQSLNLLCFIVFLSFWH</sequence>
<dbReference type="InterPro" id="IPR036719">
    <property type="entry name" value="Neuro-gated_channel_TM_sf"/>
</dbReference>
<evidence type="ECO:0000256" key="2">
    <source>
        <dbReference type="ARBA" id="ARBA00022692"/>
    </source>
</evidence>
<keyword evidence="4 5" id="KW-0472">Membrane</keyword>
<evidence type="ECO:0000259" key="7">
    <source>
        <dbReference type="Pfam" id="PF02932"/>
    </source>
</evidence>
<feature type="signal peptide" evidence="5">
    <location>
        <begin position="1"/>
        <end position="16"/>
    </location>
</feature>
<feature type="transmembrane region" description="Helical" evidence="5">
    <location>
        <begin position="252"/>
        <end position="274"/>
    </location>
</feature>
<dbReference type="GO" id="GO:0005230">
    <property type="term" value="F:extracellular ligand-gated monoatomic ion channel activity"/>
    <property type="evidence" value="ECO:0007669"/>
    <property type="project" value="InterPro"/>
</dbReference>
<keyword evidence="5" id="KW-0732">Signal</keyword>
<keyword evidence="5" id="KW-0813">Transport</keyword>
<dbReference type="SUPFAM" id="SSF90112">
    <property type="entry name" value="Neurotransmitter-gated ion-channel transmembrane pore"/>
    <property type="match status" value="1"/>
</dbReference>
<dbReference type="Gene3D" id="1.20.58.390">
    <property type="entry name" value="Neurotransmitter-gated ion-channel transmembrane domain"/>
    <property type="match status" value="1"/>
</dbReference>
<dbReference type="InterPro" id="IPR006201">
    <property type="entry name" value="Neur_channel"/>
</dbReference>
<dbReference type="InterPro" id="IPR018000">
    <property type="entry name" value="Neurotransmitter_ion_chnl_CS"/>
</dbReference>
<dbReference type="InterPro" id="IPR006029">
    <property type="entry name" value="Neurotrans-gated_channel_TM"/>
</dbReference>
<feature type="transmembrane region" description="Helical" evidence="5">
    <location>
        <begin position="313"/>
        <end position="336"/>
    </location>
</feature>
<evidence type="ECO:0000313" key="8">
    <source>
        <dbReference type="Proteomes" id="UP000887575"/>
    </source>
</evidence>
<keyword evidence="3 5" id="KW-1133">Transmembrane helix</keyword>
<dbReference type="InterPro" id="IPR038050">
    <property type="entry name" value="Neuro_actylchol_rec"/>
</dbReference>
<keyword evidence="5" id="KW-0406">Ion transport</keyword>
<keyword evidence="5" id="KW-0407">Ion channel</keyword>
<feature type="domain" description="Neurotransmitter-gated ion-channel transmembrane" evidence="7">
    <location>
        <begin position="259"/>
        <end position="368"/>
    </location>
</feature>
<comment type="subcellular location">
    <subcellularLocation>
        <location evidence="1">Membrane</location>
        <topology evidence="1">Multi-pass membrane protein</topology>
    </subcellularLocation>
</comment>
<evidence type="ECO:0000256" key="4">
    <source>
        <dbReference type="ARBA" id="ARBA00023136"/>
    </source>
</evidence>
<evidence type="ECO:0000313" key="9">
    <source>
        <dbReference type="WBParaSite" id="MBELARI_LOCUS17486"/>
    </source>
</evidence>
<dbReference type="PRINTS" id="PR00252">
    <property type="entry name" value="NRIONCHANNEL"/>
</dbReference>
<protein>
    <submittedName>
        <fullName evidence="9">Uncharacterized protein</fullName>
    </submittedName>
</protein>
<dbReference type="PROSITE" id="PS00236">
    <property type="entry name" value="NEUROTR_ION_CHANNEL"/>
    <property type="match status" value="1"/>
</dbReference>
<dbReference type="Gene3D" id="2.70.170.10">
    <property type="entry name" value="Neurotransmitter-gated ion-channel ligand-binding domain"/>
    <property type="match status" value="1"/>
</dbReference>
<dbReference type="Pfam" id="PF02932">
    <property type="entry name" value="Neur_chan_memb"/>
    <property type="match status" value="1"/>
</dbReference>
<proteinExistence type="inferred from homology"/>
<keyword evidence="8" id="KW-1185">Reference proteome</keyword>
<dbReference type="Proteomes" id="UP000887575">
    <property type="component" value="Unassembled WGS sequence"/>
</dbReference>
<evidence type="ECO:0000259" key="6">
    <source>
        <dbReference type="Pfam" id="PF02931"/>
    </source>
</evidence>
<dbReference type="PANTHER" id="PTHR18945">
    <property type="entry name" value="NEUROTRANSMITTER GATED ION CHANNEL"/>
    <property type="match status" value="1"/>
</dbReference>
<feature type="transmembrane region" description="Helical" evidence="5">
    <location>
        <begin position="286"/>
        <end position="307"/>
    </location>
</feature>
<dbReference type="CDD" id="cd19051">
    <property type="entry name" value="LGIC_TM_cation"/>
    <property type="match status" value="1"/>
</dbReference>
<dbReference type="Pfam" id="PF02931">
    <property type="entry name" value="Neur_chan_LBD"/>
    <property type="match status" value="1"/>
</dbReference>
<comment type="similarity">
    <text evidence="5">Belongs to the ligand-gated ion channel (TC 1.A.9) family.</text>
</comment>
<feature type="transmembrane region" description="Helical" evidence="5">
    <location>
        <begin position="379"/>
        <end position="400"/>
    </location>
</feature>
<feature type="domain" description="Neurotransmitter-gated ion-channel ligand-binding" evidence="6">
    <location>
        <begin position="38"/>
        <end position="194"/>
    </location>
</feature>
<evidence type="ECO:0000256" key="1">
    <source>
        <dbReference type="ARBA" id="ARBA00004141"/>
    </source>
</evidence>
<reference evidence="9" key="1">
    <citation type="submission" date="2024-02" db="UniProtKB">
        <authorList>
            <consortium name="WormBaseParasite"/>
        </authorList>
    </citation>
    <scope>IDENTIFICATION</scope>
</reference>
<dbReference type="GO" id="GO:0004888">
    <property type="term" value="F:transmembrane signaling receptor activity"/>
    <property type="evidence" value="ECO:0007669"/>
    <property type="project" value="InterPro"/>
</dbReference>
<keyword evidence="2 5" id="KW-0812">Transmembrane</keyword>
<dbReference type="GO" id="GO:0016020">
    <property type="term" value="C:membrane"/>
    <property type="evidence" value="ECO:0007669"/>
    <property type="project" value="UniProtKB-SubCell"/>
</dbReference>
<dbReference type="InterPro" id="IPR036734">
    <property type="entry name" value="Neur_chan_lig-bd_sf"/>
</dbReference>
<evidence type="ECO:0000256" key="3">
    <source>
        <dbReference type="ARBA" id="ARBA00022989"/>
    </source>
</evidence>
<dbReference type="CDD" id="cd18989">
    <property type="entry name" value="LGIC_ECD_cation"/>
    <property type="match status" value="1"/>
</dbReference>